<keyword evidence="3 6" id="KW-0808">Transferase</keyword>
<dbReference type="GO" id="GO:0032259">
    <property type="term" value="P:methylation"/>
    <property type="evidence" value="ECO:0007669"/>
    <property type="project" value="UniProtKB-KW"/>
</dbReference>
<evidence type="ECO:0000313" key="6">
    <source>
        <dbReference type="EMBL" id="MEZ0476502.1"/>
    </source>
</evidence>
<reference evidence="6 7" key="1">
    <citation type="submission" date="2024-07" db="EMBL/GenBank/DDBJ databases">
        <title>Luteimonas salilacus sp. nov., isolated from the shore soil of Salt Lake in Tibet of China.</title>
        <authorList>
            <person name="Zhang X."/>
            <person name="Li A."/>
        </authorList>
    </citation>
    <scope>NUCLEOTIDE SEQUENCE [LARGE SCALE GENOMIC DNA]</scope>
    <source>
        <strain evidence="6 7">B3-2-R+30</strain>
    </source>
</reference>
<feature type="region of interest" description="Disordered" evidence="4">
    <location>
        <begin position="276"/>
        <end position="299"/>
    </location>
</feature>
<dbReference type="Gene3D" id="3.40.50.150">
    <property type="entry name" value="Vaccinia Virus protein VP39"/>
    <property type="match status" value="1"/>
</dbReference>
<dbReference type="EMBL" id="JBFWIC010000037">
    <property type="protein sequence ID" value="MEZ0476502.1"/>
    <property type="molecule type" value="Genomic_DNA"/>
</dbReference>
<dbReference type="RefSeq" id="WP_370562835.1">
    <property type="nucleotide sequence ID" value="NZ_JBFWIB010000002.1"/>
</dbReference>
<keyword evidence="7" id="KW-1185">Reference proteome</keyword>
<dbReference type="InterPro" id="IPR002941">
    <property type="entry name" value="DNA_methylase_N4/N6"/>
</dbReference>
<dbReference type="PROSITE" id="PS00092">
    <property type="entry name" value="N6_MTASE"/>
    <property type="match status" value="1"/>
</dbReference>
<accession>A0ABV4HUS2</accession>
<dbReference type="EC" id="2.1.1.-" evidence="6"/>
<evidence type="ECO:0000313" key="7">
    <source>
        <dbReference type="Proteomes" id="UP001566331"/>
    </source>
</evidence>
<evidence type="ECO:0000256" key="4">
    <source>
        <dbReference type="SAM" id="MobiDB-lite"/>
    </source>
</evidence>
<protein>
    <submittedName>
        <fullName evidence="6">Site-specific DNA-methyltransferase</fullName>
        <ecNumber evidence="6">2.1.1.-</ecNumber>
    </submittedName>
</protein>
<gene>
    <name evidence="6" type="ORF">AB6713_18070</name>
</gene>
<keyword evidence="2 6" id="KW-0489">Methyltransferase</keyword>
<evidence type="ECO:0000256" key="1">
    <source>
        <dbReference type="ARBA" id="ARBA00006594"/>
    </source>
</evidence>
<evidence type="ECO:0000256" key="3">
    <source>
        <dbReference type="ARBA" id="ARBA00022679"/>
    </source>
</evidence>
<name>A0ABV4HUS2_9GAMM</name>
<evidence type="ECO:0000259" key="5">
    <source>
        <dbReference type="Pfam" id="PF01555"/>
    </source>
</evidence>
<sequence>MIAQAKSKDPKLGADLDREFKVLSARLSFGLNFERHSPEAVELPQRPIRKGDKVRVLPERGSTKRGDQRLWQVKAIHKAKQVADLELPGAVKAETQSVALDDLVVVAEFRDTIYPGLVSTGKVQRGGDKPFHTVINGENYHVLKALTYTHRGMVDAIYIDPPYNTGAKDWKYNNDYVEKDDLYRHSKWLAMMERRLMAAKELLNPDDSVLIATIDEKEYLRLGLLMEQVLPEARIRMISTQINPKGVGVSEGFKRVDEYIFIARFGAQDVTPSASPLLGSKPIDAAERDSEDSEEDAPKKIGLDWQTARRRDLQSVRRTRPAQFYPVYVNEATGLIEAVGDPIPHEQDRHTVAKRPGCVAVFPVREDGTEMNWSVTVPTFIDRWKKGFARSGKQQFGKPQPYIIQYLKSGPIADIEEGRAIVEGYRADGSVIAYYEELGAKAPPTQWNLRSHNAEHYGTKTLRALLPDRKFPFPKSIYAVEDVLRLFVANKPEAIILDFFSGSGTTAHAVMRLNRRDAGRRQCISVTNNEVAATEQDELRSKGLRPGDAEWEQMGICDHITKPRVEAAITGKAPDGQPIKGDYKFTDEFPMAEGFEENAEFFTLTYETPVSVSHNLACARIAPLLWLRAGACGKRIDKLPTDGWAVADAYGLLTEVDMATPFVKAVKKVDGLRIAYIVTDDDRRFQAIAKRLPEGVEPVRLYESYLTNFSFANGE</sequence>
<comment type="caution">
    <text evidence="6">The sequence shown here is derived from an EMBL/GenBank/DDBJ whole genome shotgun (WGS) entry which is preliminary data.</text>
</comment>
<feature type="domain" description="DNA methylase N-4/N-6" evidence="5">
    <location>
        <begin position="154"/>
        <end position="516"/>
    </location>
</feature>
<evidence type="ECO:0000256" key="2">
    <source>
        <dbReference type="ARBA" id="ARBA00022603"/>
    </source>
</evidence>
<comment type="similarity">
    <text evidence="1">Belongs to the N(4)/N(6)-methyltransferase family.</text>
</comment>
<organism evidence="6 7">
    <name type="scientific">Luteimonas salinilitoris</name>
    <dbReference type="NCBI Taxonomy" id="3237697"/>
    <lineage>
        <taxon>Bacteria</taxon>
        <taxon>Pseudomonadati</taxon>
        <taxon>Pseudomonadota</taxon>
        <taxon>Gammaproteobacteria</taxon>
        <taxon>Lysobacterales</taxon>
        <taxon>Lysobacteraceae</taxon>
        <taxon>Luteimonas</taxon>
    </lineage>
</organism>
<dbReference type="GO" id="GO:0008168">
    <property type="term" value="F:methyltransferase activity"/>
    <property type="evidence" value="ECO:0007669"/>
    <property type="project" value="UniProtKB-KW"/>
</dbReference>
<dbReference type="InterPro" id="IPR002052">
    <property type="entry name" value="DNA_methylase_N6_adenine_CS"/>
</dbReference>
<dbReference type="SUPFAM" id="SSF53335">
    <property type="entry name" value="S-adenosyl-L-methionine-dependent methyltransferases"/>
    <property type="match status" value="1"/>
</dbReference>
<dbReference type="PRINTS" id="PR00508">
    <property type="entry name" value="S21N4MTFRASE"/>
</dbReference>
<proteinExistence type="inferred from homology"/>
<dbReference type="Proteomes" id="UP001566331">
    <property type="component" value="Unassembled WGS sequence"/>
</dbReference>
<dbReference type="InterPro" id="IPR029063">
    <property type="entry name" value="SAM-dependent_MTases_sf"/>
</dbReference>
<dbReference type="Pfam" id="PF01555">
    <property type="entry name" value="N6_N4_Mtase"/>
    <property type="match status" value="1"/>
</dbReference>
<dbReference type="InterPro" id="IPR001091">
    <property type="entry name" value="RM_Methyltransferase"/>
</dbReference>